<evidence type="ECO:0000256" key="3">
    <source>
        <dbReference type="ARBA" id="ARBA00023125"/>
    </source>
</evidence>
<dbReference type="GO" id="GO:0016787">
    <property type="term" value="F:hydrolase activity"/>
    <property type="evidence" value="ECO:0007669"/>
    <property type="project" value="UniProtKB-KW"/>
</dbReference>
<dbReference type="EC" id="3.1.21.-" evidence="5"/>
<dbReference type="CDD" id="cd17266">
    <property type="entry name" value="RMtype1_S_Sau1132ORF3780P-TRD2-CR2_like"/>
    <property type="match status" value="1"/>
</dbReference>
<reference evidence="5 6" key="1">
    <citation type="submission" date="2023-05" db="EMBL/GenBank/DDBJ databases">
        <title>Genomic insight into Chryseobacterium sp. wdc7 isolated forest soil (Gotjawal).</title>
        <authorList>
            <person name="Park S.-J."/>
        </authorList>
    </citation>
    <scope>NUCLEOTIDE SEQUENCE [LARGE SCALE GENOMIC DNA]</scope>
    <source>
        <strain evidence="6">wdc7</strain>
    </source>
</reference>
<keyword evidence="2" id="KW-0680">Restriction system</keyword>
<dbReference type="Pfam" id="PF01420">
    <property type="entry name" value="Methylase_S"/>
    <property type="match status" value="2"/>
</dbReference>
<dbReference type="InterPro" id="IPR044946">
    <property type="entry name" value="Restrct_endonuc_typeI_TRD_sf"/>
</dbReference>
<sequence>MSKWKEYNLNEVYDFTSGLSKGASEFGFGHGFLGFTDIFKNFFVPNELTSLVNSTEKEQQSCSIKRGDVFLTRTSETDEDLGMSCVALKDYPNATFNGFTKRLRPKGNVEILPEYAGFYFRSPKFRATVSGMSSITTRASLNNGMLAQLTISVPEIEEQSAIADALFSLLKKVELLKRQNETLENLGITLFRKWFVVDAKEDWETGKLGDNVNIVYGKNLPTKNLLSQGYPVFGGNGQIGFFNEYLYEEPQVLVSCRGEASGTVNITHSKSFVTNNSLVLKLSKNKNISFEYLKYFSLHTDYKVYATGSAQPQITIEVLNDAEILLPNTELINGFTRIVKDWELKRTNNTKQIIDLEKMSNTLLPKLMNKEATIEI</sequence>
<keyword evidence="3" id="KW-0238">DNA-binding</keyword>
<dbReference type="GO" id="GO:0004519">
    <property type="term" value="F:endonuclease activity"/>
    <property type="evidence" value="ECO:0007669"/>
    <property type="project" value="UniProtKB-KW"/>
</dbReference>
<feature type="domain" description="Type I restriction modification DNA specificity" evidence="4">
    <location>
        <begin position="1"/>
        <end position="185"/>
    </location>
</feature>
<protein>
    <submittedName>
        <fullName evidence="5">Restriction endonuclease subunit S</fullName>
        <ecNumber evidence="5">3.1.21.-</ecNumber>
    </submittedName>
</protein>
<dbReference type="InterPro" id="IPR052021">
    <property type="entry name" value="Type-I_RS_S_subunit"/>
</dbReference>
<accession>A0ABY8RF58</accession>
<dbReference type="SUPFAM" id="SSF116734">
    <property type="entry name" value="DNA methylase specificity domain"/>
    <property type="match status" value="2"/>
</dbReference>
<dbReference type="PANTHER" id="PTHR30408">
    <property type="entry name" value="TYPE-1 RESTRICTION ENZYME ECOKI SPECIFICITY PROTEIN"/>
    <property type="match status" value="1"/>
</dbReference>
<evidence type="ECO:0000313" key="6">
    <source>
        <dbReference type="Proteomes" id="UP001241656"/>
    </source>
</evidence>
<evidence type="ECO:0000259" key="4">
    <source>
        <dbReference type="Pfam" id="PF01420"/>
    </source>
</evidence>
<dbReference type="EMBL" id="CP124855">
    <property type="protein sequence ID" value="WHF51882.1"/>
    <property type="molecule type" value="Genomic_DNA"/>
</dbReference>
<comment type="similarity">
    <text evidence="1">Belongs to the type-I restriction system S methylase family.</text>
</comment>
<evidence type="ECO:0000313" key="5">
    <source>
        <dbReference type="EMBL" id="WHF51882.1"/>
    </source>
</evidence>
<keyword evidence="5" id="KW-0378">Hydrolase</keyword>
<keyword evidence="5" id="KW-0540">Nuclease</keyword>
<dbReference type="Gene3D" id="3.90.220.20">
    <property type="entry name" value="DNA methylase specificity domains"/>
    <property type="match status" value="2"/>
</dbReference>
<feature type="domain" description="Type I restriction modification DNA specificity" evidence="4">
    <location>
        <begin position="201"/>
        <end position="330"/>
    </location>
</feature>
<dbReference type="PANTHER" id="PTHR30408:SF13">
    <property type="entry name" value="TYPE I RESTRICTION ENZYME HINDI SPECIFICITY SUBUNIT"/>
    <property type="match status" value="1"/>
</dbReference>
<keyword evidence="5" id="KW-0255">Endonuclease</keyword>
<name>A0ABY8RF58_9FLAO</name>
<keyword evidence="6" id="KW-1185">Reference proteome</keyword>
<evidence type="ECO:0000256" key="2">
    <source>
        <dbReference type="ARBA" id="ARBA00022747"/>
    </source>
</evidence>
<dbReference type="Proteomes" id="UP001241656">
    <property type="component" value="Chromosome"/>
</dbReference>
<evidence type="ECO:0000256" key="1">
    <source>
        <dbReference type="ARBA" id="ARBA00010923"/>
    </source>
</evidence>
<dbReference type="RefSeq" id="WP_282905199.1">
    <property type="nucleotide sequence ID" value="NZ_CP124855.1"/>
</dbReference>
<proteinExistence type="inferred from homology"/>
<organism evidence="5 6">
    <name type="scientific">Chryseobacterium gotjawalense</name>
    <dbReference type="NCBI Taxonomy" id="3042315"/>
    <lineage>
        <taxon>Bacteria</taxon>
        <taxon>Pseudomonadati</taxon>
        <taxon>Bacteroidota</taxon>
        <taxon>Flavobacteriia</taxon>
        <taxon>Flavobacteriales</taxon>
        <taxon>Weeksellaceae</taxon>
        <taxon>Chryseobacterium group</taxon>
        <taxon>Chryseobacterium</taxon>
    </lineage>
</organism>
<gene>
    <name evidence="5" type="ORF">QGN23_01060</name>
</gene>
<dbReference type="InterPro" id="IPR000055">
    <property type="entry name" value="Restrct_endonuc_typeI_TRD"/>
</dbReference>